<dbReference type="EMBL" id="OOFM01000001">
    <property type="protein sequence ID" value="SPL61387.1"/>
    <property type="molecule type" value="Genomic_DNA"/>
</dbReference>
<proteinExistence type="predicted"/>
<organism evidence="1 2">
    <name type="scientific">Ochrobactrum soli</name>
    <dbReference type="NCBI Taxonomy" id="2448455"/>
    <lineage>
        <taxon>Bacteria</taxon>
        <taxon>Pseudomonadati</taxon>
        <taxon>Pseudomonadota</taxon>
        <taxon>Alphaproteobacteria</taxon>
        <taxon>Hyphomicrobiales</taxon>
        <taxon>Brucellaceae</taxon>
        <taxon>Brucella/Ochrobactrum group</taxon>
        <taxon>Ochrobactrum</taxon>
    </lineage>
</organism>
<evidence type="ECO:0000313" key="1">
    <source>
        <dbReference type="EMBL" id="SPL61387.1"/>
    </source>
</evidence>
<sequence>MIARQAIVWIVNVNFISSDKISWKNHEIGSPSMAEGWKE</sequence>
<dbReference type="Proteomes" id="UP000246073">
    <property type="component" value="Unassembled WGS sequence"/>
</dbReference>
<evidence type="ECO:0000313" key="2">
    <source>
        <dbReference type="Proteomes" id="UP000246073"/>
    </source>
</evidence>
<name>A0A2P9HBC0_9HYPH</name>
<dbReference type="AlphaFoldDB" id="A0A2P9HBC0"/>
<gene>
    <name evidence="1" type="ORF">OHAE_4179</name>
</gene>
<accession>A0A2P9HBC0</accession>
<protein>
    <submittedName>
        <fullName evidence="1">Uncharacterized protein</fullName>
    </submittedName>
</protein>
<reference evidence="2" key="1">
    <citation type="submission" date="2017-12" db="EMBL/GenBank/DDBJ databases">
        <authorList>
            <person name="Diaz M."/>
        </authorList>
    </citation>
    <scope>NUCLEOTIDE SEQUENCE [LARGE SCALE GENOMIC DNA]</scope>
    <source>
        <strain evidence="2">FI11154</strain>
    </source>
</reference>